<feature type="signal peptide" evidence="2">
    <location>
        <begin position="1"/>
        <end position="24"/>
    </location>
</feature>
<feature type="compositionally biased region" description="Polar residues" evidence="1">
    <location>
        <begin position="361"/>
        <end position="373"/>
    </location>
</feature>
<dbReference type="InterPro" id="IPR029413">
    <property type="entry name" value="RG-lyase_II"/>
</dbReference>
<dbReference type="Pfam" id="PF14686">
    <property type="entry name" value="fn3_3"/>
    <property type="match status" value="1"/>
</dbReference>
<dbReference type="RefSeq" id="WP_210790425.1">
    <property type="nucleotide sequence ID" value="NZ_JAGPXB010000009.1"/>
</dbReference>
<keyword evidence="5" id="KW-1185">Reference proteome</keyword>
<evidence type="ECO:0000259" key="3">
    <source>
        <dbReference type="Pfam" id="PF14686"/>
    </source>
</evidence>
<comment type="caution">
    <text evidence="4">The sequence shown here is derived from an EMBL/GenBank/DDBJ whole genome shotgun (WGS) entry which is preliminary data.</text>
</comment>
<dbReference type="Proteomes" id="UP000679008">
    <property type="component" value="Unassembled WGS sequence"/>
</dbReference>
<keyword evidence="2" id="KW-0732">Signal</keyword>
<evidence type="ECO:0000256" key="1">
    <source>
        <dbReference type="SAM" id="MobiDB-lite"/>
    </source>
</evidence>
<sequence>MKTVYKLIYLLLPLYIGCGMGVQSEDLDTVSVSTTSTPTTTPIQNEDNDSSNYYKKQASERSNAELTSKIIEKEPNAAASHQNDVKKFTEEEIKAMQRAFSKVKTQESADDNDNEAIELAKTNTTTTETNTTKNATALNKKQTNVKSFTKNEMQVMQRTFSKDKTQTNSDSIETVPVAVAKTNTNATETNRTKNTIADNKKQNDVKSFTKNEMQEMQRAFSKEKTQTNPDSNETVPVAVAKTNTNATETNRTKNTIADNKKQNDVKSFTKNEMQVMQRAFSKEKTQTNSGTNETTSMGIAKTNTNATETNRTKNTIAYNKKQNDLKSFTKEEIKVMQRAFAKEKTQTNPDSNETVPVAVAKTNSNATETNRTKNPIADNKKQNDVKSFTKNEMQAMQRAFAKDKTQANSNSNETPLVAVAKTTTNAGGVAAVKEAQSQQNNKKLALNTVKNTATSSSIKAPAKAVNAKLATSNGLKSSLSKQNTVKNNSIANDKSSTKQNTKNTIVPEIGNTNSTKTVDKQKVVPTTNSKEDLAKGTSETNKKSVSASDNIKVSTATIVETKEKKQNASGIEQIKIRVVNLKESYPTNKSHTLIIEIENGENSTSNLKLIAELPRNWSLISISDIGVLEANEKKMVLISFNIPVDNPSGNTVATFIVKNLNGSKIGSKEVVFNIEPNLDLEVYNLFTSGKVQAGEIIEAKYEIKNRGNVEQEISISSTNTIKGAKLIKLGPNMTATVEITQKTDAKYYDFTTITTSLNALSVTSGKSYKAYGSTKVFPTKLKQADPFFRYPVRFSVNYISNTFQDRNFSALSGELLGDGFLDLKRKNYLNLIIRAPQQKNLINFGITDQYSLIYKYNNNTTVYLGDHAYYINRLGFDSRFGMGFRVDQNINDWTLSAFFTKPRLYSFNSEALFGFKSVYRFNKNALLGFAVESSKGTVMGANRNIEANLDEKGQIGTANFELRSKNTFINAESSLSVTNKHVDQAHFFNLVQKMNGLTYSGSFTFSGKNYFGIIRNSIEYNNSLFYKFRKFDFVIGQTVSKVNKRLNPLFFAAEPYFENYYGRIGYRFSPKSYFDIRVDKRTREDQLEPKSYFYNESGIDYRYIFTGKAFAFGFTGRIAETQNLLSNDLQYRTTYAHTVDASYRFSSHFSLRSGLNHNYSNRYNEINANENFYTYNVGIDYNFNRNFRFNATYNSGFSPEDFYLRRDFINAMLMINLAKNHLFEIRANYFENPGVTNRKELLAFGTYTYSFGVPIKRILEQGGVNGLIQVNDKSIDVKGIKIIAAGKSIVTNAKGVFELNNLPLGKNYILMDESTLPFGIIPATKTPFQVTIEKDKKAELNITIVRASSIIGTLVFPELSRPNGNNLEGYLRIENENFTYNVESNAQGVFKFQNIVPGTYKLKLMRYKGKEFFEIEKETQITVKEGEKTTINVPVKGKERKVQFKSKNFTIGG</sequence>
<dbReference type="SUPFAM" id="SSF56935">
    <property type="entry name" value="Porins"/>
    <property type="match status" value="1"/>
</dbReference>
<feature type="domain" description="Rhamnogalacturonan lyase" evidence="3">
    <location>
        <begin position="1374"/>
        <end position="1430"/>
    </location>
</feature>
<dbReference type="InterPro" id="IPR013784">
    <property type="entry name" value="Carb-bd-like_fold"/>
</dbReference>
<feature type="compositionally biased region" description="Polar residues" evidence="1">
    <location>
        <begin position="286"/>
        <end position="308"/>
    </location>
</feature>
<protein>
    <recommendedName>
        <fullName evidence="3">Rhamnogalacturonan lyase domain-containing protein</fullName>
    </recommendedName>
</protein>
<dbReference type="SUPFAM" id="SSF49452">
    <property type="entry name" value="Starch-binding domain-like"/>
    <property type="match status" value="1"/>
</dbReference>
<name>A0ABS5D505_9FLAO</name>
<gene>
    <name evidence="4" type="ORF">KBJ98_10360</name>
</gene>
<organism evidence="4 5">
    <name type="scientific">Flavobacterium erciyesense</name>
    <dbReference type="NCBI Taxonomy" id="2825842"/>
    <lineage>
        <taxon>Bacteria</taxon>
        <taxon>Pseudomonadati</taxon>
        <taxon>Bacteroidota</taxon>
        <taxon>Flavobacteriia</taxon>
        <taxon>Flavobacteriales</taxon>
        <taxon>Flavobacteriaceae</taxon>
        <taxon>Flavobacterium</taxon>
    </lineage>
</organism>
<dbReference type="Gene3D" id="2.60.40.1120">
    <property type="entry name" value="Carboxypeptidase-like, regulatory domain"/>
    <property type="match status" value="1"/>
</dbReference>
<reference evidence="4 5" key="1">
    <citation type="submission" date="2021-04" db="EMBL/GenBank/DDBJ databases">
        <title>Description of novel Flavobacterium sp. F-328.</title>
        <authorList>
            <person name="Saticioglu I.B."/>
        </authorList>
    </citation>
    <scope>NUCLEOTIDE SEQUENCE [LARGE SCALE GENOMIC DNA]</scope>
    <source>
        <strain evidence="4 5">F-328</strain>
    </source>
</reference>
<feature type="region of interest" description="Disordered" evidence="1">
    <location>
        <begin position="361"/>
        <end position="384"/>
    </location>
</feature>
<proteinExistence type="predicted"/>
<feature type="region of interest" description="Disordered" evidence="1">
    <location>
        <begin position="474"/>
        <end position="518"/>
    </location>
</feature>
<evidence type="ECO:0000256" key="2">
    <source>
        <dbReference type="SAM" id="SignalP"/>
    </source>
</evidence>
<evidence type="ECO:0000313" key="4">
    <source>
        <dbReference type="EMBL" id="MBQ0909104.1"/>
    </source>
</evidence>
<feature type="compositionally biased region" description="Polar residues" evidence="1">
    <location>
        <begin position="474"/>
        <end position="516"/>
    </location>
</feature>
<feature type="region of interest" description="Disordered" evidence="1">
    <location>
        <begin position="280"/>
        <end position="308"/>
    </location>
</feature>
<evidence type="ECO:0000313" key="5">
    <source>
        <dbReference type="Proteomes" id="UP000679008"/>
    </source>
</evidence>
<feature type="chain" id="PRO_5046346941" description="Rhamnogalacturonan lyase domain-containing protein" evidence="2">
    <location>
        <begin position="25"/>
        <end position="1453"/>
    </location>
</feature>
<dbReference type="EMBL" id="JAGPXB010000009">
    <property type="protein sequence ID" value="MBQ0909104.1"/>
    <property type="molecule type" value="Genomic_DNA"/>
</dbReference>
<accession>A0ABS5D505</accession>